<dbReference type="SUPFAM" id="SSF55785">
    <property type="entry name" value="PYP-like sensor domain (PAS domain)"/>
    <property type="match status" value="4"/>
</dbReference>
<dbReference type="PROSITE" id="PS50109">
    <property type="entry name" value="HIS_KIN"/>
    <property type="match status" value="1"/>
</dbReference>
<dbReference type="CDD" id="cd00082">
    <property type="entry name" value="HisKA"/>
    <property type="match status" value="1"/>
</dbReference>
<dbReference type="PANTHER" id="PTHR43304:SF1">
    <property type="entry name" value="PAC DOMAIN-CONTAINING PROTEIN"/>
    <property type="match status" value="1"/>
</dbReference>
<evidence type="ECO:0000259" key="9">
    <source>
        <dbReference type="PROSITE" id="PS50113"/>
    </source>
</evidence>
<dbReference type="SMART" id="SM00388">
    <property type="entry name" value="HisKA"/>
    <property type="match status" value="1"/>
</dbReference>
<feature type="coiled-coil region" evidence="6">
    <location>
        <begin position="572"/>
        <end position="624"/>
    </location>
</feature>
<dbReference type="InterPro" id="IPR004358">
    <property type="entry name" value="Sig_transdc_His_kin-like_C"/>
</dbReference>
<dbReference type="CDD" id="cd00130">
    <property type="entry name" value="PAS"/>
    <property type="match status" value="2"/>
</dbReference>
<comment type="catalytic activity">
    <reaction evidence="1">
        <text>ATP + protein L-histidine = ADP + protein N-phospho-L-histidine.</text>
        <dbReference type="EC" id="2.7.13.3"/>
    </reaction>
</comment>
<dbReference type="Pfam" id="PF00512">
    <property type="entry name" value="HisKA"/>
    <property type="match status" value="1"/>
</dbReference>
<accession>A0ABW5M1B7</accession>
<evidence type="ECO:0000313" key="10">
    <source>
        <dbReference type="EMBL" id="MFD2570760.1"/>
    </source>
</evidence>
<keyword evidence="4" id="KW-0808">Transferase</keyword>
<feature type="domain" description="PAC" evidence="9">
    <location>
        <begin position="507"/>
        <end position="563"/>
    </location>
</feature>
<dbReference type="Gene3D" id="1.10.287.130">
    <property type="match status" value="1"/>
</dbReference>
<dbReference type="PRINTS" id="PR00344">
    <property type="entry name" value="BCTRLSENSOR"/>
</dbReference>
<dbReference type="Gene3D" id="3.30.565.10">
    <property type="entry name" value="Histidine kinase-like ATPase, C-terminal domain"/>
    <property type="match status" value="1"/>
</dbReference>
<evidence type="ECO:0000313" key="11">
    <source>
        <dbReference type="Proteomes" id="UP001597469"/>
    </source>
</evidence>
<dbReference type="SMART" id="SM00091">
    <property type="entry name" value="PAS"/>
    <property type="match status" value="3"/>
</dbReference>
<evidence type="ECO:0000256" key="1">
    <source>
        <dbReference type="ARBA" id="ARBA00000085"/>
    </source>
</evidence>
<dbReference type="SUPFAM" id="SSF47384">
    <property type="entry name" value="Homodimeric domain of signal transducing histidine kinase"/>
    <property type="match status" value="1"/>
</dbReference>
<dbReference type="SMART" id="SM00387">
    <property type="entry name" value="HATPase_c"/>
    <property type="match status" value="1"/>
</dbReference>
<name>A0ABW5M1B7_9BACT</name>
<dbReference type="SUPFAM" id="SSF55874">
    <property type="entry name" value="ATPase domain of HSP90 chaperone/DNA topoisomerase II/histidine kinase"/>
    <property type="match status" value="1"/>
</dbReference>
<proteinExistence type="predicted"/>
<keyword evidence="3" id="KW-0597">Phosphoprotein</keyword>
<dbReference type="InterPro" id="IPR036890">
    <property type="entry name" value="HATPase_C_sf"/>
</dbReference>
<keyword evidence="5" id="KW-0418">Kinase</keyword>
<dbReference type="Proteomes" id="UP001597469">
    <property type="component" value="Unassembled WGS sequence"/>
</dbReference>
<dbReference type="InterPro" id="IPR036097">
    <property type="entry name" value="HisK_dim/P_sf"/>
</dbReference>
<feature type="domain" description="PAS" evidence="8">
    <location>
        <begin position="173"/>
        <end position="234"/>
    </location>
</feature>
<dbReference type="Pfam" id="PF02518">
    <property type="entry name" value="HATPase_c"/>
    <property type="match status" value="1"/>
</dbReference>
<dbReference type="PANTHER" id="PTHR43304">
    <property type="entry name" value="PHYTOCHROME-LIKE PROTEIN CPH1"/>
    <property type="match status" value="1"/>
</dbReference>
<keyword evidence="6" id="KW-0175">Coiled coil</keyword>
<keyword evidence="11" id="KW-1185">Reference proteome</keyword>
<dbReference type="InterPro" id="IPR003594">
    <property type="entry name" value="HATPase_dom"/>
</dbReference>
<organism evidence="10 11">
    <name type="scientific">Spirosoma soli</name>
    <dbReference type="NCBI Taxonomy" id="1770529"/>
    <lineage>
        <taxon>Bacteria</taxon>
        <taxon>Pseudomonadati</taxon>
        <taxon>Bacteroidota</taxon>
        <taxon>Cytophagia</taxon>
        <taxon>Cytophagales</taxon>
        <taxon>Cytophagaceae</taxon>
        <taxon>Spirosoma</taxon>
    </lineage>
</organism>
<evidence type="ECO:0000256" key="4">
    <source>
        <dbReference type="ARBA" id="ARBA00022679"/>
    </source>
</evidence>
<gene>
    <name evidence="10" type="ORF">ACFSUS_08965</name>
</gene>
<comment type="caution">
    <text evidence="10">The sequence shown here is derived from an EMBL/GenBank/DDBJ whole genome shotgun (WGS) entry which is preliminary data.</text>
</comment>
<evidence type="ECO:0000259" key="7">
    <source>
        <dbReference type="PROSITE" id="PS50109"/>
    </source>
</evidence>
<dbReference type="NCBIfam" id="TIGR00229">
    <property type="entry name" value="sensory_box"/>
    <property type="match status" value="2"/>
</dbReference>
<dbReference type="PROSITE" id="PS50112">
    <property type="entry name" value="PAS"/>
    <property type="match status" value="1"/>
</dbReference>
<evidence type="ECO:0000259" key="8">
    <source>
        <dbReference type="PROSITE" id="PS50112"/>
    </source>
</evidence>
<dbReference type="InterPro" id="IPR052162">
    <property type="entry name" value="Sensor_kinase/Photoreceptor"/>
</dbReference>
<evidence type="ECO:0000256" key="3">
    <source>
        <dbReference type="ARBA" id="ARBA00022553"/>
    </source>
</evidence>
<evidence type="ECO:0000256" key="5">
    <source>
        <dbReference type="ARBA" id="ARBA00022777"/>
    </source>
</evidence>
<feature type="domain" description="Histidine kinase" evidence="7">
    <location>
        <begin position="641"/>
        <end position="867"/>
    </location>
</feature>
<dbReference type="InterPro" id="IPR035965">
    <property type="entry name" value="PAS-like_dom_sf"/>
</dbReference>
<dbReference type="Pfam" id="PF08448">
    <property type="entry name" value="PAS_4"/>
    <property type="match status" value="4"/>
</dbReference>
<dbReference type="InterPro" id="IPR000700">
    <property type="entry name" value="PAS-assoc_C"/>
</dbReference>
<protein>
    <recommendedName>
        <fullName evidence="2">histidine kinase</fullName>
        <ecNumber evidence="2">2.7.13.3</ecNumber>
    </recommendedName>
</protein>
<dbReference type="InterPro" id="IPR003661">
    <property type="entry name" value="HisK_dim/P_dom"/>
</dbReference>
<sequence>MDTTILNNPYSFLAGGGEMGQLTRQHDWSKTSLGTPDTWPQSLRTTLSILLNSRFPMFLFWSDELICFYNDAYRSSLGNNGKHPTALGQPGALVWPEIWDTVKPLIDQVLAGEGATWSEDQLIPIYRNGHLEDVYWTFSYSPVSDELGQPAGVFVTCTETTQQVNTVKQLRLSEQRFQNLVRDASVGIIVLNGEETRVTIVNDAYGRLINRSVSELLGKPLFSVIPEAEDVFRPIIDGVRLSGEPLYLNDQPYFVYANGDKKEGFLNLAYHPYRELDGSITGVIVLCQDVTEQVLARQRMEETQRQLQNLLMQAPVAVAIFRGPEHIIELANQAHLAIWGRQAEEVMGKPLFEALPEVKGQGYEALLAGVLTTGEPFYANELSALLIRNGQPERVYFNFVYQALRELDGTITGVIVVANDITEMVLGRHQLESGETRLRSLVDSAPFPIGVYVGKEMRIQLANQSILDVWGKGTNVIGQLYADVLPELAGQGIYEQLAEVYTTGVPFHANNQQVNLVIDGQLKPYYFKYSFTPLYDAYGEVYGVMNTAADVTDLVLAQQKLQLSEDRYRLLSGDLEQLVQQRTEELEAANEELAATNEELTATNEELLATNEQYVSTNEELTESTHLLSRSNHNLEQFAYVASHDLQEPLRKIQQFSDLLKGQYAEQLGEGVSYLERMQVAASRMSTLIRDLLTFSRIATQQETRESVSLNAVITTVLTDLELVIAETEAKVQVDPLPTVLGDPMQLGQLFGNLLSNALKFRRPGVPPVVKLTTRWLATDHLPPDVKPGRAAIAYHLIEVTDNGIGFDEKYLDRMFQVFQRLHGRSEYAGTGIGLAICQKVVINHGGAIAASSQPGQGATFKVYLPV</sequence>
<reference evidence="11" key="1">
    <citation type="journal article" date="2019" name="Int. J. Syst. Evol. Microbiol.">
        <title>The Global Catalogue of Microorganisms (GCM) 10K type strain sequencing project: providing services to taxonomists for standard genome sequencing and annotation.</title>
        <authorList>
            <consortium name="The Broad Institute Genomics Platform"/>
            <consortium name="The Broad Institute Genome Sequencing Center for Infectious Disease"/>
            <person name="Wu L."/>
            <person name="Ma J."/>
        </authorList>
    </citation>
    <scope>NUCLEOTIDE SEQUENCE [LARGE SCALE GENOMIC DNA]</scope>
    <source>
        <strain evidence="11">KCTC 42805</strain>
    </source>
</reference>
<dbReference type="InterPro" id="IPR005467">
    <property type="entry name" value="His_kinase_dom"/>
</dbReference>
<dbReference type="PROSITE" id="PS50113">
    <property type="entry name" value="PAC"/>
    <property type="match status" value="3"/>
</dbReference>
<evidence type="ECO:0000256" key="6">
    <source>
        <dbReference type="SAM" id="Coils"/>
    </source>
</evidence>
<dbReference type="InterPro" id="IPR013656">
    <property type="entry name" value="PAS_4"/>
</dbReference>
<feature type="domain" description="PAC" evidence="9">
    <location>
        <begin position="378"/>
        <end position="433"/>
    </location>
</feature>
<dbReference type="Gene3D" id="3.30.450.20">
    <property type="entry name" value="PAS domain"/>
    <property type="match status" value="4"/>
</dbReference>
<dbReference type="EC" id="2.7.13.3" evidence="2"/>
<feature type="domain" description="PAC" evidence="9">
    <location>
        <begin position="249"/>
        <end position="302"/>
    </location>
</feature>
<evidence type="ECO:0000256" key="2">
    <source>
        <dbReference type="ARBA" id="ARBA00012438"/>
    </source>
</evidence>
<dbReference type="EMBL" id="JBHULN010000004">
    <property type="protein sequence ID" value="MFD2570760.1"/>
    <property type="molecule type" value="Genomic_DNA"/>
</dbReference>
<dbReference type="InterPro" id="IPR000014">
    <property type="entry name" value="PAS"/>
</dbReference>